<evidence type="ECO:0000313" key="1">
    <source>
        <dbReference type="EMBL" id="KAF2169658.1"/>
    </source>
</evidence>
<dbReference type="EMBL" id="ML993587">
    <property type="protein sequence ID" value="KAF2169658.1"/>
    <property type="molecule type" value="Genomic_DNA"/>
</dbReference>
<organism evidence="1 2">
    <name type="scientific">Zasmidium cellare ATCC 36951</name>
    <dbReference type="NCBI Taxonomy" id="1080233"/>
    <lineage>
        <taxon>Eukaryota</taxon>
        <taxon>Fungi</taxon>
        <taxon>Dikarya</taxon>
        <taxon>Ascomycota</taxon>
        <taxon>Pezizomycotina</taxon>
        <taxon>Dothideomycetes</taxon>
        <taxon>Dothideomycetidae</taxon>
        <taxon>Mycosphaerellales</taxon>
        <taxon>Mycosphaerellaceae</taxon>
        <taxon>Zasmidium</taxon>
    </lineage>
</organism>
<dbReference type="AlphaFoldDB" id="A0A6A6CTZ8"/>
<protein>
    <submittedName>
        <fullName evidence="1">Uncharacterized protein</fullName>
    </submittedName>
</protein>
<gene>
    <name evidence="1" type="ORF">M409DRAFT_52176</name>
</gene>
<dbReference type="RefSeq" id="XP_033670547.1">
    <property type="nucleotide sequence ID" value="XM_033812010.1"/>
</dbReference>
<keyword evidence="2" id="KW-1185">Reference proteome</keyword>
<sequence length="183" mass="21015">MAKVATVKIELSLTSNVYRRSAPLDEKPLFCVTATLLTPKIATVELIGEFDTGTILERWFRMQHFNIHDIVTGDHVVNEDPFPGTCDPHADLYLRSVLELHASQPYILCRPMDEIDPRSDPIRDLKIGHTYRFKLQPQRILCYDRSIVDLFGKDDYVSRDELLPTSIEMLLASDDEVILKIEE</sequence>
<dbReference type="OrthoDB" id="3632808at2759"/>
<accession>A0A6A6CTZ8</accession>
<reference evidence="1" key="1">
    <citation type="journal article" date="2020" name="Stud. Mycol.">
        <title>101 Dothideomycetes genomes: a test case for predicting lifestyles and emergence of pathogens.</title>
        <authorList>
            <person name="Haridas S."/>
            <person name="Albert R."/>
            <person name="Binder M."/>
            <person name="Bloem J."/>
            <person name="Labutti K."/>
            <person name="Salamov A."/>
            <person name="Andreopoulos B."/>
            <person name="Baker S."/>
            <person name="Barry K."/>
            <person name="Bills G."/>
            <person name="Bluhm B."/>
            <person name="Cannon C."/>
            <person name="Castanera R."/>
            <person name="Culley D."/>
            <person name="Daum C."/>
            <person name="Ezra D."/>
            <person name="Gonzalez J."/>
            <person name="Henrissat B."/>
            <person name="Kuo A."/>
            <person name="Liang C."/>
            <person name="Lipzen A."/>
            <person name="Lutzoni F."/>
            <person name="Magnuson J."/>
            <person name="Mondo S."/>
            <person name="Nolan M."/>
            <person name="Ohm R."/>
            <person name="Pangilinan J."/>
            <person name="Park H.-J."/>
            <person name="Ramirez L."/>
            <person name="Alfaro M."/>
            <person name="Sun H."/>
            <person name="Tritt A."/>
            <person name="Yoshinaga Y."/>
            <person name="Zwiers L.-H."/>
            <person name="Turgeon B."/>
            <person name="Goodwin S."/>
            <person name="Spatafora J."/>
            <person name="Crous P."/>
            <person name="Grigoriev I."/>
        </authorList>
    </citation>
    <scope>NUCLEOTIDE SEQUENCE</scope>
    <source>
        <strain evidence="1">ATCC 36951</strain>
    </source>
</reference>
<dbReference type="Proteomes" id="UP000799537">
    <property type="component" value="Unassembled WGS sequence"/>
</dbReference>
<proteinExistence type="predicted"/>
<evidence type="ECO:0000313" key="2">
    <source>
        <dbReference type="Proteomes" id="UP000799537"/>
    </source>
</evidence>
<name>A0A6A6CTZ8_ZASCE</name>
<dbReference type="GeneID" id="54565282"/>